<evidence type="ECO:0000313" key="1">
    <source>
        <dbReference type="EMBL" id="GIJ16650.1"/>
    </source>
</evidence>
<protein>
    <recommendedName>
        <fullName evidence="3">SUKH-4 immunity protein</fullName>
    </recommendedName>
</protein>
<reference evidence="1 2" key="1">
    <citation type="submission" date="2021-01" db="EMBL/GenBank/DDBJ databases">
        <title>Whole genome shotgun sequence of Verrucosispora gifhornensis NBRC 16317.</title>
        <authorList>
            <person name="Komaki H."/>
            <person name="Tamura T."/>
        </authorList>
    </citation>
    <scope>NUCLEOTIDE SEQUENCE [LARGE SCALE GENOMIC DNA]</scope>
    <source>
        <strain evidence="1 2">NBRC 16317</strain>
    </source>
</reference>
<dbReference type="EMBL" id="BOPA01000021">
    <property type="protein sequence ID" value="GIJ16650.1"/>
    <property type="molecule type" value="Genomic_DNA"/>
</dbReference>
<dbReference type="InterPro" id="IPR025851">
    <property type="entry name" value="SUKH-4"/>
</dbReference>
<name>A0ABQ4IFF2_9ACTN</name>
<gene>
    <name evidence="1" type="ORF">Vgi01_33340</name>
</gene>
<sequence>MVGPFEGALSGPSRVSLGQVAQRLASERLAGTPPLILAQLRASSLPVPVDGMFITNEELLLDFRNANGADYRLLGLSDSIGGSPYLLSAAGSVMLHDAEDNHLRYVNSSLDAFLFFVKRWDSFVSLDAVDEDAGMRLGRKLKKELRKLDGSAFVDEDSWWACIFEEVEYGILGPA</sequence>
<evidence type="ECO:0008006" key="3">
    <source>
        <dbReference type="Google" id="ProtNLM"/>
    </source>
</evidence>
<keyword evidence="2" id="KW-1185">Reference proteome</keyword>
<organism evidence="1 2">
    <name type="scientific">Micromonospora gifhornensis</name>
    <dbReference type="NCBI Taxonomy" id="84594"/>
    <lineage>
        <taxon>Bacteria</taxon>
        <taxon>Bacillati</taxon>
        <taxon>Actinomycetota</taxon>
        <taxon>Actinomycetes</taxon>
        <taxon>Micromonosporales</taxon>
        <taxon>Micromonosporaceae</taxon>
        <taxon>Micromonospora</taxon>
    </lineage>
</organism>
<evidence type="ECO:0000313" key="2">
    <source>
        <dbReference type="Proteomes" id="UP000647860"/>
    </source>
</evidence>
<comment type="caution">
    <text evidence="1">The sequence shown here is derived from an EMBL/GenBank/DDBJ whole genome shotgun (WGS) entry which is preliminary data.</text>
</comment>
<dbReference type="Pfam" id="PF14435">
    <property type="entry name" value="SUKH-4"/>
    <property type="match status" value="1"/>
</dbReference>
<proteinExistence type="predicted"/>
<dbReference type="Proteomes" id="UP000647860">
    <property type="component" value="Unassembled WGS sequence"/>
</dbReference>
<accession>A0ABQ4IFF2</accession>